<protein>
    <submittedName>
        <fullName evidence="2">Uncharacterized protein</fullName>
    </submittedName>
</protein>
<dbReference type="Proteomes" id="UP000749293">
    <property type="component" value="Unassembled WGS sequence"/>
</dbReference>
<keyword evidence="3" id="KW-1185">Reference proteome</keyword>
<dbReference type="GeneID" id="55971506"/>
<dbReference type="RefSeq" id="XP_035323264.1">
    <property type="nucleotide sequence ID" value="XM_035467252.1"/>
</dbReference>
<accession>A0A9P4YZG3</accession>
<organism evidence="2 3">
    <name type="scientific">Geosmithia morbida</name>
    <dbReference type="NCBI Taxonomy" id="1094350"/>
    <lineage>
        <taxon>Eukaryota</taxon>
        <taxon>Fungi</taxon>
        <taxon>Dikarya</taxon>
        <taxon>Ascomycota</taxon>
        <taxon>Pezizomycotina</taxon>
        <taxon>Sordariomycetes</taxon>
        <taxon>Hypocreomycetidae</taxon>
        <taxon>Hypocreales</taxon>
        <taxon>Bionectriaceae</taxon>
        <taxon>Geosmithia</taxon>
    </lineage>
</organism>
<evidence type="ECO:0000313" key="3">
    <source>
        <dbReference type="Proteomes" id="UP000749293"/>
    </source>
</evidence>
<name>A0A9P4YZG3_9HYPO</name>
<feature type="region of interest" description="Disordered" evidence="1">
    <location>
        <begin position="103"/>
        <end position="132"/>
    </location>
</feature>
<comment type="caution">
    <text evidence="2">The sequence shown here is derived from an EMBL/GenBank/DDBJ whole genome shotgun (WGS) entry which is preliminary data.</text>
</comment>
<sequence>MAEVQYNFQSAVWHYTYRHGPEAGVVFLESPQRFWSNQRGSIVLRQVNSTSANKAWVNRDPSLVKRCRSDLDQSSGDGRVDFPTLSDAHGLLIKNGWATPATECKSGASPTRHNNNDDGHGGGGGGGGADRPLVPYRRGERIWVEHSLQPSDAEGDDGSIPVISIDTLRHFRVPSRYICFVPQLVRPSFETLPLPRGISPSVFATPVGPAHDMSVRGCRYKMQAYFEWPSNQPARATCKWETWPSLPSSSSATAEGVVVPRLPTRFHPLADVEERRRLFRHHWAILSGQFSVALDDDAESIDEIDLVERGIRHVDIAVAL</sequence>
<gene>
    <name evidence="2" type="ORF">GMORB2_5278</name>
</gene>
<evidence type="ECO:0000313" key="2">
    <source>
        <dbReference type="EMBL" id="KAF4124612.1"/>
    </source>
</evidence>
<proteinExistence type="predicted"/>
<reference evidence="2" key="1">
    <citation type="submission" date="2020-03" db="EMBL/GenBank/DDBJ databases">
        <title>Site-based positive gene gene selection in Geosmithia morbida across the United States reveals a broad range of putative effectors and factors for local host and environmental adapation.</title>
        <authorList>
            <person name="Onufrak A."/>
            <person name="Murdoch R.W."/>
            <person name="Gazis R."/>
            <person name="Huff M."/>
            <person name="Staton M."/>
            <person name="Klingeman W."/>
            <person name="Hadziabdic D."/>
        </authorList>
    </citation>
    <scope>NUCLEOTIDE SEQUENCE</scope>
    <source>
        <strain evidence="2">1262</strain>
    </source>
</reference>
<dbReference type="OrthoDB" id="5132218at2759"/>
<dbReference type="AlphaFoldDB" id="A0A9P4YZG3"/>
<dbReference type="EMBL" id="JAANYQ010000004">
    <property type="protein sequence ID" value="KAF4124612.1"/>
    <property type="molecule type" value="Genomic_DNA"/>
</dbReference>
<evidence type="ECO:0000256" key="1">
    <source>
        <dbReference type="SAM" id="MobiDB-lite"/>
    </source>
</evidence>